<dbReference type="NCBIfam" id="TIGR00242">
    <property type="entry name" value="division/cell wall cluster transcriptional repressor MraZ"/>
    <property type="match status" value="1"/>
</dbReference>
<dbReference type="SUPFAM" id="SSF89447">
    <property type="entry name" value="AbrB/MazE/MraZ-like"/>
    <property type="match status" value="1"/>
</dbReference>
<dbReference type="InterPro" id="IPR037914">
    <property type="entry name" value="SpoVT-AbrB_sf"/>
</dbReference>
<evidence type="ECO:0000313" key="10">
    <source>
        <dbReference type="Proteomes" id="UP000230481"/>
    </source>
</evidence>
<protein>
    <recommendedName>
        <fullName evidence="1 7">Transcriptional regulator MraZ</fullName>
    </recommendedName>
</protein>
<dbReference type="PANTHER" id="PTHR34701">
    <property type="entry name" value="TRANSCRIPTIONAL REGULATOR MRAZ"/>
    <property type="match status" value="1"/>
</dbReference>
<evidence type="ECO:0000256" key="5">
    <source>
        <dbReference type="ARBA" id="ARBA00023125"/>
    </source>
</evidence>
<dbReference type="Gene3D" id="3.40.1550.20">
    <property type="entry name" value="Transcriptional regulator MraZ domain"/>
    <property type="match status" value="1"/>
</dbReference>
<evidence type="ECO:0000256" key="1">
    <source>
        <dbReference type="ARBA" id="ARBA00013860"/>
    </source>
</evidence>
<evidence type="ECO:0000256" key="4">
    <source>
        <dbReference type="ARBA" id="ARBA00023015"/>
    </source>
</evidence>
<dbReference type="InterPro" id="IPR035644">
    <property type="entry name" value="MraZ_C"/>
</dbReference>
<dbReference type="InterPro" id="IPR020603">
    <property type="entry name" value="MraZ_dom"/>
</dbReference>
<keyword evidence="3" id="KW-0677">Repeat</keyword>
<dbReference type="PANTHER" id="PTHR34701:SF1">
    <property type="entry name" value="TRANSCRIPTIONAL REGULATOR MRAZ"/>
    <property type="match status" value="1"/>
</dbReference>
<dbReference type="PROSITE" id="PS51740">
    <property type="entry name" value="SPOVT_ABRB"/>
    <property type="match status" value="2"/>
</dbReference>
<comment type="subcellular location">
    <subcellularLocation>
        <location evidence="7">Cytoplasm</location>
        <location evidence="7">Nucleoid</location>
    </subcellularLocation>
</comment>
<dbReference type="GO" id="GO:2000143">
    <property type="term" value="P:negative regulation of DNA-templated transcription initiation"/>
    <property type="evidence" value="ECO:0007669"/>
    <property type="project" value="TreeGrafter"/>
</dbReference>
<sequence>MFIMLIGEYTHTIDAKKRLSLPSKFRKELGTKIVVTRGLDNCLFVYSAREWNKISEKLADLPIGQSDTRGFNRFILSGAVEAVIDSLGRILIPDFLRDFAFLKDKVVLAGVQSRVEIWNEKKWNEYKKRIEKQADNMAEKLGEIGIL</sequence>
<dbReference type="CDD" id="cd16321">
    <property type="entry name" value="MraZ_C"/>
    <property type="match status" value="1"/>
</dbReference>
<comment type="caution">
    <text evidence="9">The sequence shown here is derived from an EMBL/GenBank/DDBJ whole genome shotgun (WGS) entry which is preliminary data.</text>
</comment>
<proteinExistence type="inferred from homology"/>
<dbReference type="GO" id="GO:0005737">
    <property type="term" value="C:cytoplasm"/>
    <property type="evidence" value="ECO:0007669"/>
    <property type="project" value="UniProtKB-UniRule"/>
</dbReference>
<dbReference type="CDD" id="cd16320">
    <property type="entry name" value="MraZ_N"/>
    <property type="match status" value="1"/>
</dbReference>
<evidence type="ECO:0000256" key="3">
    <source>
        <dbReference type="ARBA" id="ARBA00022737"/>
    </source>
</evidence>
<name>A0A2M6WVW8_9BACT</name>
<dbReference type="GO" id="GO:0003700">
    <property type="term" value="F:DNA-binding transcription factor activity"/>
    <property type="evidence" value="ECO:0007669"/>
    <property type="project" value="UniProtKB-UniRule"/>
</dbReference>
<evidence type="ECO:0000256" key="6">
    <source>
        <dbReference type="ARBA" id="ARBA00023163"/>
    </source>
</evidence>
<keyword evidence="4 7" id="KW-0805">Transcription regulation</keyword>
<dbReference type="InterPro" id="IPR007159">
    <property type="entry name" value="SpoVT-AbrB_dom"/>
</dbReference>
<dbReference type="AlphaFoldDB" id="A0A2M6WVW8"/>
<dbReference type="EMBL" id="PFAA01000015">
    <property type="protein sequence ID" value="PIT96930.1"/>
    <property type="molecule type" value="Genomic_DNA"/>
</dbReference>
<gene>
    <name evidence="7" type="primary">mraZ</name>
    <name evidence="9" type="ORF">COT82_00525</name>
</gene>
<keyword evidence="6 7" id="KW-0804">Transcription</keyword>
<dbReference type="Proteomes" id="UP000230481">
    <property type="component" value="Unassembled WGS sequence"/>
</dbReference>
<organism evidence="9 10">
    <name type="scientific">Candidatus Campbellbacteria bacterium CG10_big_fil_rev_8_21_14_0_10_35_52</name>
    <dbReference type="NCBI Taxonomy" id="1974527"/>
    <lineage>
        <taxon>Bacteria</taxon>
        <taxon>Candidatus Campbelliibacteriota</taxon>
    </lineage>
</organism>
<evidence type="ECO:0000313" key="9">
    <source>
        <dbReference type="EMBL" id="PIT96930.1"/>
    </source>
</evidence>
<dbReference type="InterPro" id="IPR038619">
    <property type="entry name" value="MraZ_sf"/>
</dbReference>
<keyword evidence="5 7" id="KW-0238">DNA-binding</keyword>
<evidence type="ECO:0000259" key="8">
    <source>
        <dbReference type="PROSITE" id="PS51740"/>
    </source>
</evidence>
<reference evidence="10" key="1">
    <citation type="submission" date="2017-09" db="EMBL/GenBank/DDBJ databases">
        <title>Depth-based differentiation of microbial function through sediment-hosted aquifers and enrichment of novel symbionts in the deep terrestrial subsurface.</title>
        <authorList>
            <person name="Probst A.J."/>
            <person name="Ladd B."/>
            <person name="Jarett J.K."/>
            <person name="Geller-Mcgrath D.E."/>
            <person name="Sieber C.M.K."/>
            <person name="Emerson J.B."/>
            <person name="Anantharaman K."/>
            <person name="Thomas B.C."/>
            <person name="Malmstrom R."/>
            <person name="Stieglmeier M."/>
            <person name="Klingl A."/>
            <person name="Woyke T."/>
            <person name="Ryan C.M."/>
            <person name="Banfield J.F."/>
        </authorList>
    </citation>
    <scope>NUCLEOTIDE SEQUENCE [LARGE SCALE GENOMIC DNA]</scope>
</reference>
<feature type="domain" description="SpoVT-AbrB" evidence="8">
    <location>
        <begin position="79"/>
        <end position="122"/>
    </location>
</feature>
<feature type="domain" description="SpoVT-AbrB" evidence="8">
    <location>
        <begin position="8"/>
        <end position="50"/>
    </location>
</feature>
<dbReference type="GO" id="GO:0051301">
    <property type="term" value="P:cell division"/>
    <property type="evidence" value="ECO:0007669"/>
    <property type="project" value="UniProtKB-KW"/>
</dbReference>
<dbReference type="GO" id="GO:0000976">
    <property type="term" value="F:transcription cis-regulatory region binding"/>
    <property type="evidence" value="ECO:0007669"/>
    <property type="project" value="TreeGrafter"/>
</dbReference>
<keyword evidence="9" id="KW-0132">Cell division</keyword>
<comment type="similarity">
    <text evidence="7">Belongs to the MraZ family.</text>
</comment>
<dbReference type="InterPro" id="IPR003444">
    <property type="entry name" value="MraZ"/>
</dbReference>
<dbReference type="HAMAP" id="MF_01008">
    <property type="entry name" value="MraZ"/>
    <property type="match status" value="1"/>
</dbReference>
<dbReference type="GO" id="GO:0009295">
    <property type="term" value="C:nucleoid"/>
    <property type="evidence" value="ECO:0007669"/>
    <property type="project" value="UniProtKB-SubCell"/>
</dbReference>
<dbReference type="Pfam" id="PF02381">
    <property type="entry name" value="MraZ"/>
    <property type="match status" value="2"/>
</dbReference>
<evidence type="ECO:0000256" key="2">
    <source>
        <dbReference type="ARBA" id="ARBA00022490"/>
    </source>
</evidence>
<comment type="subunit">
    <text evidence="7">Forms oligomers.</text>
</comment>
<dbReference type="InterPro" id="IPR035642">
    <property type="entry name" value="MraZ_N"/>
</dbReference>
<evidence type="ECO:0000256" key="7">
    <source>
        <dbReference type="HAMAP-Rule" id="MF_01008"/>
    </source>
</evidence>
<keyword evidence="2 7" id="KW-0963">Cytoplasm</keyword>
<accession>A0A2M6WVW8</accession>
<keyword evidence="9" id="KW-0131">Cell cycle</keyword>